<dbReference type="RefSeq" id="WP_290315966.1">
    <property type="nucleotide sequence ID" value="NZ_JAUFPN010000067.1"/>
</dbReference>
<name>A0ABT8A362_9PROT</name>
<dbReference type="Proteomes" id="UP001529369">
    <property type="component" value="Unassembled WGS sequence"/>
</dbReference>
<accession>A0ABT8A362</accession>
<evidence type="ECO:0000313" key="2">
    <source>
        <dbReference type="Proteomes" id="UP001529369"/>
    </source>
</evidence>
<comment type="caution">
    <text evidence="1">The sequence shown here is derived from an EMBL/GenBank/DDBJ whole genome shotgun (WGS) entry which is preliminary data.</text>
</comment>
<proteinExistence type="predicted"/>
<organism evidence="1 2">
    <name type="scientific">Paeniroseomonas aquatica</name>
    <dbReference type="NCBI Taxonomy" id="373043"/>
    <lineage>
        <taxon>Bacteria</taxon>
        <taxon>Pseudomonadati</taxon>
        <taxon>Pseudomonadota</taxon>
        <taxon>Alphaproteobacteria</taxon>
        <taxon>Acetobacterales</taxon>
        <taxon>Acetobacteraceae</taxon>
        <taxon>Paeniroseomonas</taxon>
    </lineage>
</organism>
<gene>
    <name evidence="1" type="ORF">QWZ14_07295</name>
</gene>
<protein>
    <submittedName>
        <fullName evidence="1">Uncharacterized protein</fullName>
    </submittedName>
</protein>
<evidence type="ECO:0000313" key="1">
    <source>
        <dbReference type="EMBL" id="MDN3564177.1"/>
    </source>
</evidence>
<reference evidence="2" key="1">
    <citation type="journal article" date="2019" name="Int. J. Syst. Evol. Microbiol.">
        <title>The Global Catalogue of Microorganisms (GCM) 10K type strain sequencing project: providing services to taxonomists for standard genome sequencing and annotation.</title>
        <authorList>
            <consortium name="The Broad Institute Genomics Platform"/>
            <consortium name="The Broad Institute Genome Sequencing Center for Infectious Disease"/>
            <person name="Wu L."/>
            <person name="Ma J."/>
        </authorList>
    </citation>
    <scope>NUCLEOTIDE SEQUENCE [LARGE SCALE GENOMIC DNA]</scope>
    <source>
        <strain evidence="2">CECT 7131</strain>
    </source>
</reference>
<sequence length="247" mass="28355">MAERIWAYALQGDRTDLDDAELLWTGDGPFRISRIQNPLGEEYMALFADKFNGLSSAIEVENIASTVLHRINGLLFLRDIHRAPLRSAGILERLTDGTYARHAVVKGAVLVGRIRIHGTGVVGDSYAAKSPHPVEQAWLAQAMADNTLSDVLIFLQDAPGWFDLWKAFEMMRDDVQIRSNRLPWHKTDVAWPSQTAMDRFEQTANHYRHSRAKRIPVPKSGWMEIEEGRRWVSRLVVAWLEWRQRNR</sequence>
<dbReference type="EMBL" id="JAUFPN010000067">
    <property type="protein sequence ID" value="MDN3564177.1"/>
    <property type="molecule type" value="Genomic_DNA"/>
</dbReference>
<keyword evidence="2" id="KW-1185">Reference proteome</keyword>